<dbReference type="Proteomes" id="UP001597304">
    <property type="component" value="Unassembled WGS sequence"/>
</dbReference>
<evidence type="ECO:0008006" key="4">
    <source>
        <dbReference type="Google" id="ProtNLM"/>
    </source>
</evidence>
<feature type="transmembrane region" description="Helical" evidence="1">
    <location>
        <begin position="220"/>
        <end position="236"/>
    </location>
</feature>
<organism evidence="2 3">
    <name type="scientific">Ottowia flava</name>
    <dbReference type="NCBI Taxonomy" id="2675430"/>
    <lineage>
        <taxon>Bacteria</taxon>
        <taxon>Pseudomonadati</taxon>
        <taxon>Pseudomonadota</taxon>
        <taxon>Betaproteobacteria</taxon>
        <taxon>Burkholderiales</taxon>
        <taxon>Comamonadaceae</taxon>
        <taxon>Ottowia</taxon>
    </lineage>
</organism>
<dbReference type="EMBL" id="JBHUEJ010000037">
    <property type="protein sequence ID" value="MFD1712275.1"/>
    <property type="molecule type" value="Genomic_DNA"/>
</dbReference>
<keyword evidence="3" id="KW-1185">Reference proteome</keyword>
<accession>A0ABW4KW66</accession>
<comment type="caution">
    <text evidence="2">The sequence shown here is derived from an EMBL/GenBank/DDBJ whole genome shotgun (WGS) entry which is preliminary data.</text>
</comment>
<feature type="transmembrane region" description="Helical" evidence="1">
    <location>
        <begin position="197"/>
        <end position="214"/>
    </location>
</feature>
<reference evidence="3" key="1">
    <citation type="journal article" date="2019" name="Int. J. Syst. Evol. Microbiol.">
        <title>The Global Catalogue of Microorganisms (GCM) 10K type strain sequencing project: providing services to taxonomists for standard genome sequencing and annotation.</title>
        <authorList>
            <consortium name="The Broad Institute Genomics Platform"/>
            <consortium name="The Broad Institute Genome Sequencing Center for Infectious Disease"/>
            <person name="Wu L."/>
            <person name="Ma J."/>
        </authorList>
    </citation>
    <scope>NUCLEOTIDE SEQUENCE [LARGE SCALE GENOMIC DNA]</scope>
    <source>
        <strain evidence="3">LMG 29247</strain>
    </source>
</reference>
<evidence type="ECO:0000313" key="2">
    <source>
        <dbReference type="EMBL" id="MFD1712275.1"/>
    </source>
</evidence>
<dbReference type="RefSeq" id="WP_147914257.1">
    <property type="nucleotide sequence ID" value="NZ_JBHUEJ010000037.1"/>
</dbReference>
<protein>
    <recommendedName>
        <fullName evidence="4">PH domain-containing protein</fullName>
    </recommendedName>
</protein>
<name>A0ABW4KW66_9BURK</name>
<proteinExistence type="predicted"/>
<keyword evidence="1" id="KW-1133">Transmembrane helix</keyword>
<gene>
    <name evidence="2" type="ORF">ACFSF0_16850</name>
</gene>
<feature type="transmembrane region" description="Helical" evidence="1">
    <location>
        <begin position="29"/>
        <end position="49"/>
    </location>
</feature>
<evidence type="ECO:0000256" key="1">
    <source>
        <dbReference type="SAM" id="Phobius"/>
    </source>
</evidence>
<keyword evidence="1" id="KW-0472">Membrane</keyword>
<feature type="transmembrane region" description="Helical" evidence="1">
    <location>
        <begin position="61"/>
        <end position="79"/>
    </location>
</feature>
<keyword evidence="1" id="KW-0812">Transmembrane</keyword>
<sequence length="331" mass="35497">MLVEDAPLSADELAHLKLVAPSLLAGQRWGFWLLANAVALAWIGALLVVAAPNPDGFRRELVLPLLTAWLGLNGFFFWLRHVNRGVRGDVAAPRKQIIRGDADGLAASGNALTYTVGGEGWRAYPALPLGSGFVVGRLRIETVAGVGGTAVTVQRTSRGERLLGVRYPDWDDTATLHHEAGLNAAEQRLLTRRAHRTGLFLALGVGGVGLLLGLPRGMSPWLALWLLPIVALYILAHMADGPQHWVGWVAAQGPVTETLRATWRGPRNRIERGSWVRVAGQLFPVSELPALGATVRLRARLRADGFAGETTEFETLSAAAVPPAADAQWGA</sequence>
<evidence type="ECO:0000313" key="3">
    <source>
        <dbReference type="Proteomes" id="UP001597304"/>
    </source>
</evidence>